<keyword evidence="3" id="KW-1185">Reference proteome</keyword>
<dbReference type="InterPro" id="IPR038595">
    <property type="entry name" value="LOR_sf"/>
</dbReference>
<reference evidence="2" key="1">
    <citation type="journal article" date="2023" name="Plant J.">
        <title>Genome sequences and population genomics provide insights into the demographic history, inbreeding, and mutation load of two 'living fossil' tree species of Dipteronia.</title>
        <authorList>
            <person name="Feng Y."/>
            <person name="Comes H.P."/>
            <person name="Chen J."/>
            <person name="Zhu S."/>
            <person name="Lu R."/>
            <person name="Zhang X."/>
            <person name="Li P."/>
            <person name="Qiu J."/>
            <person name="Olsen K.M."/>
            <person name="Qiu Y."/>
        </authorList>
    </citation>
    <scope>NUCLEOTIDE SEQUENCE</scope>
    <source>
        <strain evidence="2">KIB01</strain>
    </source>
</reference>
<evidence type="ECO:0000313" key="3">
    <source>
        <dbReference type="Proteomes" id="UP001280121"/>
    </source>
</evidence>
<name>A0AAD9XRA2_9ROSI</name>
<organism evidence="2 3">
    <name type="scientific">Dipteronia dyeriana</name>
    <dbReference type="NCBI Taxonomy" id="168575"/>
    <lineage>
        <taxon>Eukaryota</taxon>
        <taxon>Viridiplantae</taxon>
        <taxon>Streptophyta</taxon>
        <taxon>Embryophyta</taxon>
        <taxon>Tracheophyta</taxon>
        <taxon>Spermatophyta</taxon>
        <taxon>Magnoliopsida</taxon>
        <taxon>eudicotyledons</taxon>
        <taxon>Gunneridae</taxon>
        <taxon>Pentapetalae</taxon>
        <taxon>rosids</taxon>
        <taxon>malvids</taxon>
        <taxon>Sapindales</taxon>
        <taxon>Sapindaceae</taxon>
        <taxon>Hippocastanoideae</taxon>
        <taxon>Acereae</taxon>
        <taxon>Dipteronia</taxon>
    </lineage>
</organism>
<dbReference type="PANTHER" id="PTHR31087">
    <property type="match status" value="1"/>
</dbReference>
<dbReference type="Gene3D" id="2.40.160.200">
    <property type="entry name" value="LURP1-related"/>
    <property type="match status" value="1"/>
</dbReference>
<protein>
    <submittedName>
        <fullName evidence="2">Uncharacterized protein</fullName>
    </submittedName>
</protein>
<sequence>MTSRRETFTIWMRSLICHTNGCTVYDSNGDIVYRVDNYDQKCRDEVYLMDLRGQVLFTIRTKKSLFLGRRCWEGYRWSNNINTCSTNNEKPWFEVRRYYCRLFKGNLSCKIKFGHNKYWIERSARSKAAFRIVDINGDAIAEVNRKQTSSGILLGEDVLSLQVEPRVNHSFIVALVIVYGLVSGKM</sequence>
<accession>A0AAD9XRA2</accession>
<dbReference type="InterPro" id="IPR025659">
    <property type="entry name" value="Tubby-like_C"/>
</dbReference>
<gene>
    <name evidence="2" type="ORF">Ddye_002646</name>
</gene>
<evidence type="ECO:0000256" key="1">
    <source>
        <dbReference type="ARBA" id="ARBA00005437"/>
    </source>
</evidence>
<dbReference type="EMBL" id="JANJYI010000001">
    <property type="protein sequence ID" value="KAK2664072.1"/>
    <property type="molecule type" value="Genomic_DNA"/>
</dbReference>
<dbReference type="AlphaFoldDB" id="A0AAD9XRA2"/>
<dbReference type="InterPro" id="IPR007612">
    <property type="entry name" value="LOR"/>
</dbReference>
<dbReference type="Proteomes" id="UP001280121">
    <property type="component" value="Unassembled WGS sequence"/>
</dbReference>
<proteinExistence type="inferred from homology"/>
<comment type="similarity">
    <text evidence="1">Belongs to the LOR family.</text>
</comment>
<dbReference type="PANTHER" id="PTHR31087:SF59">
    <property type="entry name" value="PROTEIN LURP-ONE-RELATED 4"/>
    <property type="match status" value="1"/>
</dbReference>
<comment type="caution">
    <text evidence="2">The sequence shown here is derived from an EMBL/GenBank/DDBJ whole genome shotgun (WGS) entry which is preliminary data.</text>
</comment>
<dbReference type="Pfam" id="PF04525">
    <property type="entry name" value="LOR"/>
    <property type="match status" value="1"/>
</dbReference>
<evidence type="ECO:0000313" key="2">
    <source>
        <dbReference type="EMBL" id="KAK2664072.1"/>
    </source>
</evidence>
<dbReference type="SUPFAM" id="SSF54518">
    <property type="entry name" value="Tubby C-terminal domain-like"/>
    <property type="match status" value="1"/>
</dbReference>